<evidence type="ECO:0000313" key="1">
    <source>
        <dbReference type="EMBL" id="MFC0321749.1"/>
    </source>
</evidence>
<dbReference type="RefSeq" id="WP_130857126.1">
    <property type="nucleotide sequence ID" value="NZ_JBHLWO010000007.1"/>
</dbReference>
<name>A0ABV6HSZ1_9SPHI</name>
<dbReference type="Pfam" id="PF17642">
    <property type="entry name" value="TssD"/>
    <property type="match status" value="1"/>
</dbReference>
<gene>
    <name evidence="1" type="primary">tssD</name>
    <name evidence="1" type="ORF">ACFFI0_25780</name>
</gene>
<protein>
    <submittedName>
        <fullName evidence="1">Type VI secretion system tube protein TssD</fullName>
    </submittedName>
</protein>
<dbReference type="EMBL" id="JBHLWO010000007">
    <property type="protein sequence ID" value="MFC0321749.1"/>
    <property type="molecule type" value="Genomic_DNA"/>
</dbReference>
<keyword evidence="2" id="KW-1185">Reference proteome</keyword>
<sequence length="164" mass="18035">MKQIFFNTFFCLVLVLSAFGQQGDRTIRLKLTDSKSKKSQSYLLNSFAYSCTKPRGDGPSMGYSAYDAYIVSIDFQQNTDEFLLKWIGGQMDKADGVITVEATGEKKTLRTIAFKDASVGATSESFASGDGYGYASTQVSVYIDNLTIDNVPIRYTATKTNGSR</sequence>
<reference evidence="1 2" key="1">
    <citation type="submission" date="2024-09" db="EMBL/GenBank/DDBJ databases">
        <authorList>
            <person name="Sun Q."/>
            <person name="Mori K."/>
        </authorList>
    </citation>
    <scope>NUCLEOTIDE SEQUENCE [LARGE SCALE GENOMIC DNA]</scope>
    <source>
        <strain evidence="1 2">CCM 7765</strain>
    </source>
</reference>
<evidence type="ECO:0000313" key="2">
    <source>
        <dbReference type="Proteomes" id="UP001589774"/>
    </source>
</evidence>
<dbReference type="InterPro" id="IPR041408">
    <property type="entry name" value="Hcp_Tssd"/>
</dbReference>
<accession>A0ABV6HSZ1</accession>
<dbReference type="Proteomes" id="UP001589774">
    <property type="component" value="Unassembled WGS sequence"/>
</dbReference>
<proteinExistence type="predicted"/>
<comment type="caution">
    <text evidence="1">The sequence shown here is derived from an EMBL/GenBank/DDBJ whole genome shotgun (WGS) entry which is preliminary data.</text>
</comment>
<organism evidence="1 2">
    <name type="scientific">Olivibacter oleidegradans</name>
    <dbReference type="NCBI Taxonomy" id="760123"/>
    <lineage>
        <taxon>Bacteria</taxon>
        <taxon>Pseudomonadati</taxon>
        <taxon>Bacteroidota</taxon>
        <taxon>Sphingobacteriia</taxon>
        <taxon>Sphingobacteriales</taxon>
        <taxon>Sphingobacteriaceae</taxon>
        <taxon>Olivibacter</taxon>
    </lineage>
</organism>